<evidence type="ECO:0000313" key="3">
    <source>
        <dbReference type="Proteomes" id="UP000302218"/>
    </source>
</evidence>
<sequence length="101" mass="10783">MSTTDRQPLDGVSVGILVAQEGTEEVEFTEPKETVSDAGADVVDNRELTSYASLRTEVENAGGEWTDQEVVVGDGVVTSRNPDDLDAFMDAIVEEFAAASE</sequence>
<dbReference type="AlphaFoldDB" id="A0A4P8WSP8"/>
<name>A0A4P8WSP8_9EURY</name>
<reference evidence="3" key="1">
    <citation type="submission" date="2019-05" db="EMBL/GenBank/DDBJ databases">
        <title>Genome sequence and methylation pattern of the halophilic Archaeon Natrinema versiforme BOL5-4.</title>
        <authorList>
            <person name="DasSarma P."/>
            <person name="Anton B.P."/>
            <person name="DasSarma S.L."/>
            <person name="Martinez F.L."/>
            <person name="Guzman D."/>
            <person name="Roberts R.J."/>
            <person name="DasSarma S."/>
        </authorList>
    </citation>
    <scope>NUCLEOTIDE SEQUENCE [LARGE SCALE GENOMIC DNA]</scope>
    <source>
        <strain evidence="3">BOL5-4</strain>
        <plasmid evidence="3">pnve414</plasmid>
    </source>
</reference>
<dbReference type="KEGG" id="nvr:FEJ81_22710"/>
<dbReference type="InterPro" id="IPR029062">
    <property type="entry name" value="Class_I_gatase-like"/>
</dbReference>
<dbReference type="Gene3D" id="3.40.50.880">
    <property type="match status" value="1"/>
</dbReference>
<evidence type="ECO:0000259" key="1">
    <source>
        <dbReference type="Pfam" id="PF01965"/>
    </source>
</evidence>
<dbReference type="GeneID" id="40268148"/>
<protein>
    <recommendedName>
        <fullName evidence="1">DJ-1/PfpI domain-containing protein</fullName>
    </recommendedName>
</protein>
<dbReference type="EMBL" id="CP040332">
    <property type="protein sequence ID" value="QCS45071.1"/>
    <property type="molecule type" value="Genomic_DNA"/>
</dbReference>
<keyword evidence="2" id="KW-0614">Plasmid</keyword>
<evidence type="ECO:0000313" key="2">
    <source>
        <dbReference type="EMBL" id="QCS45071.1"/>
    </source>
</evidence>
<dbReference type="SUPFAM" id="SSF52317">
    <property type="entry name" value="Class I glutamine amidotransferase-like"/>
    <property type="match status" value="1"/>
</dbReference>
<organism evidence="2 3">
    <name type="scientific">Natrinema versiforme</name>
    <dbReference type="NCBI Taxonomy" id="88724"/>
    <lineage>
        <taxon>Archaea</taxon>
        <taxon>Methanobacteriati</taxon>
        <taxon>Methanobacteriota</taxon>
        <taxon>Stenosarchaea group</taxon>
        <taxon>Halobacteria</taxon>
        <taxon>Halobacteriales</taxon>
        <taxon>Natrialbaceae</taxon>
        <taxon>Natrinema</taxon>
    </lineage>
</organism>
<gene>
    <name evidence="2" type="ORF">FEJ81_22710</name>
</gene>
<accession>A0A4P8WSP8</accession>
<feature type="domain" description="DJ-1/PfpI" evidence="1">
    <location>
        <begin position="40"/>
        <end position="95"/>
    </location>
</feature>
<proteinExistence type="predicted"/>
<dbReference type="InterPro" id="IPR002818">
    <property type="entry name" value="DJ-1/PfpI"/>
</dbReference>
<dbReference type="Proteomes" id="UP000302218">
    <property type="component" value="Plasmid pNVE414"/>
</dbReference>
<geneLocation type="plasmid" evidence="3">
    <name>pnve414</name>
</geneLocation>
<dbReference type="OrthoDB" id="82036at2157"/>
<dbReference type="Pfam" id="PF01965">
    <property type="entry name" value="DJ-1_PfpI"/>
    <property type="match status" value="1"/>
</dbReference>
<dbReference type="RefSeq" id="WP_138247458.1">
    <property type="nucleotide sequence ID" value="NZ_CP040332.1"/>
</dbReference>